<organism evidence="1 2">
    <name type="scientific">Crepidotus variabilis</name>
    <dbReference type="NCBI Taxonomy" id="179855"/>
    <lineage>
        <taxon>Eukaryota</taxon>
        <taxon>Fungi</taxon>
        <taxon>Dikarya</taxon>
        <taxon>Basidiomycota</taxon>
        <taxon>Agaricomycotina</taxon>
        <taxon>Agaricomycetes</taxon>
        <taxon>Agaricomycetidae</taxon>
        <taxon>Agaricales</taxon>
        <taxon>Agaricineae</taxon>
        <taxon>Crepidotaceae</taxon>
        <taxon>Crepidotus</taxon>
    </lineage>
</organism>
<protein>
    <submittedName>
        <fullName evidence="1">Uncharacterized protein</fullName>
    </submittedName>
</protein>
<keyword evidence="2" id="KW-1185">Reference proteome</keyword>
<evidence type="ECO:0000313" key="1">
    <source>
        <dbReference type="EMBL" id="KAF9532370.1"/>
    </source>
</evidence>
<dbReference type="GO" id="GO:0000444">
    <property type="term" value="C:MIS12/MIND type complex"/>
    <property type="evidence" value="ECO:0007669"/>
    <property type="project" value="TreeGrafter"/>
</dbReference>
<dbReference type="PANTHER" id="PTHR31749">
    <property type="entry name" value="KINETOCHORE-ASSOCIATED PROTEIN NSL1 HOMOLOG"/>
    <property type="match status" value="1"/>
</dbReference>
<name>A0A9P6JUC2_9AGAR</name>
<dbReference type="Pfam" id="PF08641">
    <property type="entry name" value="Mis14"/>
    <property type="match status" value="1"/>
</dbReference>
<comment type="caution">
    <text evidence="1">The sequence shown here is derived from an EMBL/GenBank/DDBJ whole genome shotgun (WGS) entry which is preliminary data.</text>
</comment>
<dbReference type="PANTHER" id="PTHR31749:SF3">
    <property type="entry name" value="KINETOCHORE-ASSOCIATED PROTEIN NSL1 HOMOLOG"/>
    <property type="match status" value="1"/>
</dbReference>
<dbReference type="AlphaFoldDB" id="A0A9P6JUC2"/>
<dbReference type="InterPro" id="IPR013950">
    <property type="entry name" value="Mis14/Nsl1"/>
</dbReference>
<dbReference type="OrthoDB" id="2135762at2759"/>
<evidence type="ECO:0000313" key="2">
    <source>
        <dbReference type="Proteomes" id="UP000807306"/>
    </source>
</evidence>
<proteinExistence type="predicted"/>
<dbReference type="EMBL" id="MU157832">
    <property type="protein sequence ID" value="KAF9532370.1"/>
    <property type="molecule type" value="Genomic_DNA"/>
</dbReference>
<reference evidence="1" key="1">
    <citation type="submission" date="2020-11" db="EMBL/GenBank/DDBJ databases">
        <authorList>
            <consortium name="DOE Joint Genome Institute"/>
            <person name="Ahrendt S."/>
            <person name="Riley R."/>
            <person name="Andreopoulos W."/>
            <person name="Labutti K."/>
            <person name="Pangilinan J."/>
            <person name="Ruiz-Duenas F.J."/>
            <person name="Barrasa J.M."/>
            <person name="Sanchez-Garcia M."/>
            <person name="Camarero S."/>
            <person name="Miyauchi S."/>
            <person name="Serrano A."/>
            <person name="Linde D."/>
            <person name="Babiker R."/>
            <person name="Drula E."/>
            <person name="Ayuso-Fernandez I."/>
            <person name="Pacheco R."/>
            <person name="Padilla G."/>
            <person name="Ferreira P."/>
            <person name="Barriuso J."/>
            <person name="Kellner H."/>
            <person name="Castanera R."/>
            <person name="Alfaro M."/>
            <person name="Ramirez L."/>
            <person name="Pisabarro A.G."/>
            <person name="Kuo A."/>
            <person name="Tritt A."/>
            <person name="Lipzen A."/>
            <person name="He G."/>
            <person name="Yan M."/>
            <person name="Ng V."/>
            <person name="Cullen D."/>
            <person name="Martin F."/>
            <person name="Rosso M.-N."/>
            <person name="Henrissat B."/>
            <person name="Hibbett D."/>
            <person name="Martinez A.T."/>
            <person name="Grigoriev I.V."/>
        </authorList>
    </citation>
    <scope>NUCLEOTIDE SEQUENCE</scope>
    <source>
        <strain evidence="1">CBS 506.95</strain>
    </source>
</reference>
<dbReference type="Proteomes" id="UP000807306">
    <property type="component" value="Unassembled WGS sequence"/>
</dbReference>
<gene>
    <name evidence="1" type="ORF">CPB83DRAFT_847735</name>
</gene>
<sequence length="202" mass="23494">MEAREDIPRVSVDSVQDWKNIRARYREAAMESLQAQFAANKSLGRERDAMIAHLDEFIDKTFSFSQPNLRVNGQNFESFDSSGREMEPFDEALDRRIWSLASTRLQWHKRIAEVRRTIPKETQASVSKLYKQHDAMDELQLPPHTVDLDDPQEEDVTQQEQLQDAIQKTAALVNELDQTITRQKERGERIRVVAKEVEILKS</sequence>
<dbReference type="GO" id="GO:0000070">
    <property type="term" value="P:mitotic sister chromatid segregation"/>
    <property type="evidence" value="ECO:0007669"/>
    <property type="project" value="InterPro"/>
</dbReference>
<accession>A0A9P6JUC2</accession>